<evidence type="ECO:0000313" key="1">
    <source>
        <dbReference type="EMBL" id="TDD91020.1"/>
    </source>
</evidence>
<dbReference type="AlphaFoldDB" id="A0A4R5BZV7"/>
<dbReference type="Proteomes" id="UP000294513">
    <property type="component" value="Unassembled WGS sequence"/>
</dbReference>
<sequence length="100" mass="11093">MNALPYLAGLATRHAWAQRRYAELQADIVEARLTARARAMERAEENHGRVREFAHDVVRGVTSRRLAGRFAARRSAQPKPYCARAAARSARTAHIAGGAR</sequence>
<gene>
    <name evidence="1" type="ORF">E1298_12445</name>
</gene>
<dbReference type="EMBL" id="SMKU01000047">
    <property type="protein sequence ID" value="TDD91020.1"/>
    <property type="molecule type" value="Genomic_DNA"/>
</dbReference>
<dbReference type="OrthoDB" id="3483243at2"/>
<comment type="caution">
    <text evidence="1">The sequence shown here is derived from an EMBL/GenBank/DDBJ whole genome shotgun (WGS) entry which is preliminary data.</text>
</comment>
<accession>A0A4R5BZV7</accession>
<protein>
    <submittedName>
        <fullName evidence="1">Uncharacterized protein</fullName>
    </submittedName>
</protein>
<keyword evidence="2" id="KW-1185">Reference proteome</keyword>
<dbReference type="RefSeq" id="WP_131892526.1">
    <property type="nucleotide sequence ID" value="NZ_SMKU01000047.1"/>
</dbReference>
<organism evidence="1 2">
    <name type="scientific">Actinomadura rubrisoli</name>
    <dbReference type="NCBI Taxonomy" id="2530368"/>
    <lineage>
        <taxon>Bacteria</taxon>
        <taxon>Bacillati</taxon>
        <taxon>Actinomycetota</taxon>
        <taxon>Actinomycetes</taxon>
        <taxon>Streptosporangiales</taxon>
        <taxon>Thermomonosporaceae</taxon>
        <taxon>Actinomadura</taxon>
    </lineage>
</organism>
<name>A0A4R5BZV7_9ACTN</name>
<proteinExistence type="predicted"/>
<reference evidence="1 2" key="1">
    <citation type="submission" date="2019-03" db="EMBL/GenBank/DDBJ databases">
        <title>Draft genome sequences of novel Actinobacteria.</title>
        <authorList>
            <person name="Sahin N."/>
            <person name="Ay H."/>
            <person name="Saygin H."/>
        </authorList>
    </citation>
    <scope>NUCLEOTIDE SEQUENCE [LARGE SCALE GENOMIC DNA]</scope>
    <source>
        <strain evidence="1 2">H3C3</strain>
    </source>
</reference>
<evidence type="ECO:0000313" key="2">
    <source>
        <dbReference type="Proteomes" id="UP000294513"/>
    </source>
</evidence>